<protein>
    <submittedName>
        <fullName evidence="1">Uncharacterized protein</fullName>
    </submittedName>
</protein>
<gene>
    <name evidence="1" type="ORF">RI129_002970</name>
</gene>
<name>A0AAN7VP59_9COLE</name>
<comment type="caution">
    <text evidence="1">The sequence shown here is derived from an EMBL/GenBank/DDBJ whole genome shotgun (WGS) entry which is preliminary data.</text>
</comment>
<organism evidence="1 2">
    <name type="scientific">Pyrocoelia pectoralis</name>
    <dbReference type="NCBI Taxonomy" id="417401"/>
    <lineage>
        <taxon>Eukaryota</taxon>
        <taxon>Metazoa</taxon>
        <taxon>Ecdysozoa</taxon>
        <taxon>Arthropoda</taxon>
        <taxon>Hexapoda</taxon>
        <taxon>Insecta</taxon>
        <taxon>Pterygota</taxon>
        <taxon>Neoptera</taxon>
        <taxon>Endopterygota</taxon>
        <taxon>Coleoptera</taxon>
        <taxon>Polyphaga</taxon>
        <taxon>Elateriformia</taxon>
        <taxon>Elateroidea</taxon>
        <taxon>Lampyridae</taxon>
        <taxon>Lampyrinae</taxon>
        <taxon>Pyrocoelia</taxon>
    </lineage>
</organism>
<keyword evidence="2" id="KW-1185">Reference proteome</keyword>
<accession>A0AAN7VP59</accession>
<dbReference type="EMBL" id="JAVRBK010000002">
    <property type="protein sequence ID" value="KAK5648078.1"/>
    <property type="molecule type" value="Genomic_DNA"/>
</dbReference>
<proteinExistence type="predicted"/>
<evidence type="ECO:0000313" key="2">
    <source>
        <dbReference type="Proteomes" id="UP001329430"/>
    </source>
</evidence>
<evidence type="ECO:0000313" key="1">
    <source>
        <dbReference type="EMBL" id="KAK5648078.1"/>
    </source>
</evidence>
<sequence>MADLIETSYAFFVTGCDTTSALYRMGKKRAWKLLKDRPGLKTCSDIFKNPNASKEEISAAGEKFIVALYNGEEGESLDSLRVIRHTQTIAKQPVTGSFDLATLPPTSAACEQHSYRTYLQVQEWLETSKDLENWGWKSY</sequence>
<dbReference type="Proteomes" id="UP001329430">
    <property type="component" value="Chromosome 2"/>
</dbReference>
<dbReference type="AlphaFoldDB" id="A0AAN7VP59"/>
<reference evidence="1 2" key="1">
    <citation type="journal article" date="2024" name="Insects">
        <title>An Improved Chromosome-Level Genome Assembly of the Firefly Pyrocoelia pectoralis.</title>
        <authorList>
            <person name="Fu X."/>
            <person name="Meyer-Rochow V.B."/>
            <person name="Ballantyne L."/>
            <person name="Zhu X."/>
        </authorList>
    </citation>
    <scope>NUCLEOTIDE SEQUENCE [LARGE SCALE GENOMIC DNA]</scope>
    <source>
        <strain evidence="1">XCY_ONT2</strain>
    </source>
</reference>